<reference evidence="1" key="1">
    <citation type="submission" date="2019-10" db="EMBL/GenBank/DDBJ databases">
        <authorList>
            <person name="Zhang R."/>
            <person name="Pan Y."/>
            <person name="Wang J."/>
            <person name="Ma R."/>
            <person name="Yu S."/>
        </authorList>
    </citation>
    <scope>NUCLEOTIDE SEQUENCE</scope>
    <source>
        <strain evidence="1">LA-IB0</strain>
        <tissue evidence="1">Leaf</tissue>
    </source>
</reference>
<evidence type="ECO:0008006" key="3">
    <source>
        <dbReference type="Google" id="ProtNLM"/>
    </source>
</evidence>
<dbReference type="EMBL" id="WHWC01000009">
    <property type="protein sequence ID" value="KAG8376028.1"/>
    <property type="molecule type" value="Genomic_DNA"/>
</dbReference>
<protein>
    <recommendedName>
        <fullName evidence="3">Reverse transcriptase domain-containing protein</fullName>
    </recommendedName>
</protein>
<organism evidence="1 2">
    <name type="scientific">Buddleja alternifolia</name>
    <dbReference type="NCBI Taxonomy" id="168488"/>
    <lineage>
        <taxon>Eukaryota</taxon>
        <taxon>Viridiplantae</taxon>
        <taxon>Streptophyta</taxon>
        <taxon>Embryophyta</taxon>
        <taxon>Tracheophyta</taxon>
        <taxon>Spermatophyta</taxon>
        <taxon>Magnoliopsida</taxon>
        <taxon>eudicotyledons</taxon>
        <taxon>Gunneridae</taxon>
        <taxon>Pentapetalae</taxon>
        <taxon>asterids</taxon>
        <taxon>lamiids</taxon>
        <taxon>Lamiales</taxon>
        <taxon>Scrophulariaceae</taxon>
        <taxon>Buddlejeae</taxon>
        <taxon>Buddleja</taxon>
    </lineage>
</organism>
<comment type="caution">
    <text evidence="1">The sequence shown here is derived from an EMBL/GenBank/DDBJ whole genome shotgun (WGS) entry which is preliminary data.</text>
</comment>
<dbReference type="Proteomes" id="UP000826271">
    <property type="component" value="Unassembled WGS sequence"/>
</dbReference>
<dbReference type="InterPro" id="IPR052343">
    <property type="entry name" value="Retrotransposon-Effector_Assoc"/>
</dbReference>
<keyword evidence="2" id="KW-1185">Reference proteome</keyword>
<proteinExistence type="predicted"/>
<gene>
    <name evidence="1" type="ORF">BUALT_Bualt09G0020300</name>
</gene>
<evidence type="ECO:0000313" key="1">
    <source>
        <dbReference type="EMBL" id="KAG8376028.1"/>
    </source>
</evidence>
<accession>A0AAV6XA45</accession>
<dbReference type="AlphaFoldDB" id="A0AAV6XA45"/>
<evidence type="ECO:0000313" key="2">
    <source>
        <dbReference type="Proteomes" id="UP000826271"/>
    </source>
</evidence>
<name>A0AAV6XA45_9LAMI</name>
<sequence>MKQLGIGRYGCGKDQIKLPIIQEEVSNGCNITLGLKSNVVEQNIQSAVNFIKEIRIGNFEGKTKDLSVDSIQQSVGDASEPIKSNSIASSSMNLFCNLTPAKKTHLSFKNSRDYKASVIVDHEQFLHLEAVFDLDLDSLADPDGFSAFFFYHYRDIILSDIVSVVCDFFNVNGIHKKLLNSRIASILPDIISPAQSGFTQGRIISDNIFLAQEMTHDIGYCRKYGNVLFKLDMSKAYD</sequence>
<dbReference type="PANTHER" id="PTHR46890:SF48">
    <property type="entry name" value="RNA-DIRECTED DNA POLYMERASE"/>
    <property type="match status" value="1"/>
</dbReference>
<dbReference type="PANTHER" id="PTHR46890">
    <property type="entry name" value="NON-LTR RETROLELEMENT REVERSE TRANSCRIPTASE-LIKE PROTEIN-RELATED"/>
    <property type="match status" value="1"/>
</dbReference>